<reference evidence="3" key="1">
    <citation type="journal article" date="2014" name="Front. Microbiol.">
        <title>High frequency of phylogenetically diverse reductive dehalogenase-homologous genes in deep subseafloor sedimentary metagenomes.</title>
        <authorList>
            <person name="Kawai M."/>
            <person name="Futagami T."/>
            <person name="Toyoda A."/>
            <person name="Takaki Y."/>
            <person name="Nishi S."/>
            <person name="Hori S."/>
            <person name="Arai W."/>
            <person name="Tsubouchi T."/>
            <person name="Morono Y."/>
            <person name="Uchiyama I."/>
            <person name="Ito T."/>
            <person name="Fujiyama A."/>
            <person name="Inagaki F."/>
            <person name="Takami H."/>
        </authorList>
    </citation>
    <scope>NUCLEOTIDE SEQUENCE</scope>
    <source>
        <strain evidence="3">Expedition CK06-06</strain>
    </source>
</reference>
<comment type="caution">
    <text evidence="3">The sequence shown here is derived from an EMBL/GenBank/DDBJ whole genome shotgun (WGS) entry which is preliminary data.</text>
</comment>
<dbReference type="Pfam" id="PF01370">
    <property type="entry name" value="Epimerase"/>
    <property type="match status" value="1"/>
</dbReference>
<dbReference type="InterPro" id="IPR036291">
    <property type="entry name" value="NAD(P)-bd_dom_sf"/>
</dbReference>
<protein>
    <recommendedName>
        <fullName evidence="2">NAD-dependent epimerase/dehydratase domain-containing protein</fullName>
    </recommendedName>
</protein>
<dbReference type="Gene3D" id="3.40.50.720">
    <property type="entry name" value="NAD(P)-binding Rossmann-like Domain"/>
    <property type="match status" value="1"/>
</dbReference>
<feature type="domain" description="NAD-dependent epimerase/dehydratase" evidence="2">
    <location>
        <begin position="5"/>
        <end position="219"/>
    </location>
</feature>
<evidence type="ECO:0000256" key="1">
    <source>
        <dbReference type="ARBA" id="ARBA00023027"/>
    </source>
</evidence>
<keyword evidence="1" id="KW-0520">NAD</keyword>
<accession>X0VSW2</accession>
<dbReference type="PANTHER" id="PTHR43574">
    <property type="entry name" value="EPIMERASE-RELATED"/>
    <property type="match status" value="1"/>
</dbReference>
<feature type="non-terminal residue" evidence="3">
    <location>
        <position position="220"/>
    </location>
</feature>
<dbReference type="SUPFAM" id="SSF51735">
    <property type="entry name" value="NAD(P)-binding Rossmann-fold domains"/>
    <property type="match status" value="1"/>
</dbReference>
<sequence>MRRAIVTGAGGFIGYHLTHYLKQRDYYVRGVDIKFPEFGPSPADEFLIRDLRFPLPAMDMVEGGFDELYALAADMGGMGFIEGDHDRDIMSNNTRINMNTLEAALYGKLQRYLFTSSACVYPEHLQLTTDTGGLKEADAYPAAPDAEYGWEKLYAERVTTVYGAATPMQTRIARFHNVYGPQGTWTGGREKAPAAICRKVAEAKFAKEGKIDIWGDGDQT</sequence>
<dbReference type="EMBL" id="BARS01022755">
    <property type="protein sequence ID" value="GAG03631.1"/>
    <property type="molecule type" value="Genomic_DNA"/>
</dbReference>
<name>X0VSW2_9ZZZZ</name>
<gene>
    <name evidence="3" type="ORF">S01H1_36328</name>
</gene>
<organism evidence="3">
    <name type="scientific">marine sediment metagenome</name>
    <dbReference type="NCBI Taxonomy" id="412755"/>
    <lineage>
        <taxon>unclassified sequences</taxon>
        <taxon>metagenomes</taxon>
        <taxon>ecological metagenomes</taxon>
    </lineage>
</organism>
<evidence type="ECO:0000313" key="3">
    <source>
        <dbReference type="EMBL" id="GAG03631.1"/>
    </source>
</evidence>
<dbReference type="Gene3D" id="3.90.25.10">
    <property type="entry name" value="UDP-galactose 4-epimerase, domain 1"/>
    <property type="match status" value="1"/>
</dbReference>
<evidence type="ECO:0000259" key="2">
    <source>
        <dbReference type="Pfam" id="PF01370"/>
    </source>
</evidence>
<dbReference type="AlphaFoldDB" id="X0VSW2"/>
<proteinExistence type="predicted"/>
<dbReference type="InterPro" id="IPR001509">
    <property type="entry name" value="Epimerase_deHydtase"/>
</dbReference>